<protein>
    <submittedName>
        <fullName evidence="3">LURP-one-related family protein</fullName>
    </submittedName>
</protein>
<organism evidence="3">
    <name type="scientific">Streptantibioticus silvisoli</name>
    <dbReference type="NCBI Taxonomy" id="2705255"/>
    <lineage>
        <taxon>Bacteria</taxon>
        <taxon>Bacillati</taxon>
        <taxon>Actinomycetota</taxon>
        <taxon>Actinomycetes</taxon>
        <taxon>Kitasatosporales</taxon>
        <taxon>Streptomycetaceae</taxon>
        <taxon>Streptantibioticus</taxon>
    </lineage>
</organism>
<dbReference type="EMBL" id="JABXJJ020000016">
    <property type="protein sequence ID" value="MDI5970632.1"/>
    <property type="molecule type" value="Genomic_DNA"/>
</dbReference>
<comment type="similarity">
    <text evidence="1">Belongs to the LOR family.</text>
</comment>
<dbReference type="InterPro" id="IPR038595">
    <property type="entry name" value="LOR_sf"/>
</dbReference>
<accession>A0AA90K9A6</accession>
<dbReference type="AlphaFoldDB" id="A0AA90K9A6"/>
<dbReference type="Gene3D" id="2.40.160.200">
    <property type="entry name" value="LURP1-related"/>
    <property type="match status" value="1"/>
</dbReference>
<evidence type="ECO:0000313" key="2">
    <source>
        <dbReference type="EMBL" id="MDI5964266.1"/>
    </source>
</evidence>
<comment type="caution">
    <text evidence="3">The sequence shown here is derived from an EMBL/GenBank/DDBJ whole genome shotgun (WGS) entry which is preliminary data.</text>
</comment>
<dbReference type="Pfam" id="PF04525">
    <property type="entry name" value="LOR"/>
    <property type="match status" value="1"/>
</dbReference>
<evidence type="ECO:0000313" key="4">
    <source>
        <dbReference type="Proteomes" id="UP001156398"/>
    </source>
</evidence>
<sequence length="171" mass="20365">MKYLVREKMFSIGDDFWIEDEHGNKAFYVDGKVLRIRETLVVQDPQGNELCVIHKKMLSVRDTMTVERDGQTLVSVRKKMFNPFHDKYRAELASGEELEIRGDIVDKEYDIEYGDERLARISRKWFRLRDTYAVHIEREDADPSMLIAIAVCVDRLVEHERQEHEREEHDH</sequence>
<dbReference type="PANTHER" id="PTHR31087:SF161">
    <property type="entry name" value="TUBBY C 2 FAMILY PROTEIN"/>
    <property type="match status" value="1"/>
</dbReference>
<proteinExistence type="inferred from homology"/>
<dbReference type="PANTHER" id="PTHR31087">
    <property type="match status" value="1"/>
</dbReference>
<dbReference type="SUPFAM" id="SSF54518">
    <property type="entry name" value="Tubby C-terminal domain-like"/>
    <property type="match status" value="1"/>
</dbReference>
<dbReference type="RefSeq" id="WP_271317660.1">
    <property type="nucleotide sequence ID" value="NZ_JAAGKO020000022.1"/>
</dbReference>
<keyword evidence="4" id="KW-1185">Reference proteome</keyword>
<dbReference type="Proteomes" id="UP001156398">
    <property type="component" value="Unassembled WGS sequence"/>
</dbReference>
<dbReference type="EMBL" id="JAAGKO020000022">
    <property type="protein sequence ID" value="MDI5964266.1"/>
    <property type="molecule type" value="Genomic_DNA"/>
</dbReference>
<name>A0AA90K9A6_9ACTN</name>
<dbReference type="InterPro" id="IPR007612">
    <property type="entry name" value="LOR"/>
</dbReference>
<reference evidence="3 4" key="1">
    <citation type="submission" date="2023-05" db="EMBL/GenBank/DDBJ databases">
        <title>Streptantibioticus silvisoli sp. nov., acidotolerant actinomycetes 1 from pine litter.</title>
        <authorList>
            <person name="Swiecimska M."/>
            <person name="Golinska P."/>
            <person name="Sangal V."/>
            <person name="Wachnowicz B."/>
            <person name="Goodfellow M."/>
        </authorList>
    </citation>
    <scope>NUCLEOTIDE SEQUENCE</scope>
    <source>
        <strain evidence="3">SL13</strain>
        <strain evidence="2 4">SL54</strain>
    </source>
</reference>
<dbReference type="InterPro" id="IPR025659">
    <property type="entry name" value="Tubby-like_C"/>
</dbReference>
<gene>
    <name evidence="2" type="ORF">POF43_016310</name>
    <name evidence="3" type="ORF">POF50_014990</name>
</gene>
<evidence type="ECO:0000313" key="3">
    <source>
        <dbReference type="EMBL" id="MDI5970632.1"/>
    </source>
</evidence>
<evidence type="ECO:0000256" key="1">
    <source>
        <dbReference type="ARBA" id="ARBA00005437"/>
    </source>
</evidence>